<evidence type="ECO:0000256" key="2">
    <source>
        <dbReference type="SAM" id="SignalP"/>
    </source>
</evidence>
<dbReference type="Proteomes" id="UP001575181">
    <property type="component" value="Unassembled WGS sequence"/>
</dbReference>
<accession>A0ABV4U0K8</accession>
<evidence type="ECO:0000313" key="4">
    <source>
        <dbReference type="Proteomes" id="UP001575181"/>
    </source>
</evidence>
<organism evidence="3 4">
    <name type="scientific">Thiohalorhabdus methylotrophus</name>
    <dbReference type="NCBI Taxonomy" id="3242694"/>
    <lineage>
        <taxon>Bacteria</taxon>
        <taxon>Pseudomonadati</taxon>
        <taxon>Pseudomonadota</taxon>
        <taxon>Gammaproteobacteria</taxon>
        <taxon>Thiohalorhabdales</taxon>
        <taxon>Thiohalorhabdaceae</taxon>
        <taxon>Thiohalorhabdus</taxon>
    </lineage>
</organism>
<feature type="signal peptide" evidence="2">
    <location>
        <begin position="1"/>
        <end position="18"/>
    </location>
</feature>
<comment type="caution">
    <text evidence="3">The sequence shown here is derived from an EMBL/GenBank/DDBJ whole genome shotgun (WGS) entry which is preliminary data.</text>
</comment>
<dbReference type="SUPFAM" id="SSF75011">
    <property type="entry name" value="3-carboxy-cis,cis-mucoante lactonizing enzyme"/>
    <property type="match status" value="1"/>
</dbReference>
<dbReference type="RefSeq" id="WP_373657150.1">
    <property type="nucleotide sequence ID" value="NZ_JBGUAW010000013.1"/>
</dbReference>
<protein>
    <recommendedName>
        <fullName evidence="5">Galactose oxidase, central domain</fullName>
    </recommendedName>
</protein>
<dbReference type="InterPro" id="IPR015915">
    <property type="entry name" value="Kelch-typ_b-propeller"/>
</dbReference>
<sequence>MKAHPLLKLGLVSLTVLLASCGSGSSGGGGSGGNQQTSGTDIPAGTWFQQDPKAGEGEPEYRPYSGVVAGNGRAYFWGGGHFTHGGNDIDAYDIAGDEWVQLTEEENWNNVDSWDHLTDEEKQAIKSSQSGGWDVDILTPRGRPLPKHSYSQMAWWPDRGLCLLEQRLWCYDPSEGDSDGAWQELASNPFSGVFDDEGSISVWNLTYDPKQDTLVTVYAAGGGVTGGFVYQPDNSSNPWRQLPEFSMRADGSWSQVYSAYNPDSEWHIVYAGQMWRRMNLTTGEVKEMAQLRSHPQLDGKLEEDQYGPRLRSFSMEWSPELDSALVAVSIDNELQLWTYDPSANSWSRFQLDGEGPTDAHANWDTLARDPKTGVYVFVAKEDQNATEIPETWTFKISGS</sequence>
<reference evidence="3 4" key="1">
    <citation type="submission" date="2024-08" db="EMBL/GenBank/DDBJ databases">
        <title>Whole-genome sequencing of halo(alkali)philic microorganisms from hypersaline lakes.</title>
        <authorList>
            <person name="Sorokin D.Y."/>
            <person name="Merkel A.Y."/>
            <person name="Messina E."/>
            <person name="Yakimov M."/>
        </authorList>
    </citation>
    <scope>NUCLEOTIDE SEQUENCE [LARGE SCALE GENOMIC DNA]</scope>
    <source>
        <strain evidence="3 4">Cl-TMA</strain>
    </source>
</reference>
<keyword evidence="4" id="KW-1185">Reference proteome</keyword>
<evidence type="ECO:0000256" key="1">
    <source>
        <dbReference type="SAM" id="MobiDB-lite"/>
    </source>
</evidence>
<dbReference type="PROSITE" id="PS51257">
    <property type="entry name" value="PROKAR_LIPOPROTEIN"/>
    <property type="match status" value="1"/>
</dbReference>
<keyword evidence="2" id="KW-0732">Signal</keyword>
<evidence type="ECO:0000313" key="3">
    <source>
        <dbReference type="EMBL" id="MFA9462360.1"/>
    </source>
</evidence>
<dbReference type="EMBL" id="JBGUAW010000013">
    <property type="protein sequence ID" value="MFA9462360.1"/>
    <property type="molecule type" value="Genomic_DNA"/>
</dbReference>
<feature type="region of interest" description="Disordered" evidence="1">
    <location>
        <begin position="25"/>
        <end position="61"/>
    </location>
</feature>
<evidence type="ECO:0008006" key="5">
    <source>
        <dbReference type="Google" id="ProtNLM"/>
    </source>
</evidence>
<gene>
    <name evidence="3" type="ORF">ACERLL_16220</name>
</gene>
<name>A0ABV4U0K8_9GAMM</name>
<proteinExistence type="predicted"/>
<dbReference type="SUPFAM" id="SSF117281">
    <property type="entry name" value="Kelch motif"/>
    <property type="match status" value="1"/>
</dbReference>
<feature type="chain" id="PRO_5047498553" description="Galactose oxidase, central domain" evidence="2">
    <location>
        <begin position="19"/>
        <end position="399"/>
    </location>
</feature>